<feature type="signal peptide" evidence="1">
    <location>
        <begin position="1"/>
        <end position="28"/>
    </location>
</feature>
<dbReference type="Pfam" id="PF08770">
    <property type="entry name" value="SoxZ"/>
    <property type="match status" value="1"/>
</dbReference>
<evidence type="ECO:0000259" key="2">
    <source>
        <dbReference type="Pfam" id="PF08770"/>
    </source>
</evidence>
<dbReference type="InterPro" id="IPR014880">
    <property type="entry name" value="SoxZ_dom"/>
</dbReference>
<dbReference type="Pfam" id="PF13501">
    <property type="entry name" value="SoxY"/>
    <property type="match status" value="1"/>
</dbReference>
<dbReference type="EMBL" id="LN829119">
    <property type="protein sequence ID" value="CPR15916.1"/>
    <property type="molecule type" value="Genomic_DNA"/>
</dbReference>
<dbReference type="InterPro" id="IPR014756">
    <property type="entry name" value="Ig_E-set"/>
</dbReference>
<gene>
    <name evidence="4" type="ORF">YBN1229_v1_0562</name>
</gene>
<dbReference type="InterPro" id="IPR030831">
    <property type="entry name" value="Fuse-rel_SoxYZ"/>
</dbReference>
<keyword evidence="1" id="KW-0732">Signal</keyword>
<dbReference type="RefSeq" id="WP_052743633.1">
    <property type="nucleotide sequence ID" value="NZ_LN829118.1"/>
</dbReference>
<organism evidence="4 5">
    <name type="scientific">Candidatus Filomicrobium marinum</name>
    <dbReference type="NCBI Taxonomy" id="1608628"/>
    <lineage>
        <taxon>Bacteria</taxon>
        <taxon>Pseudomonadati</taxon>
        <taxon>Pseudomonadota</taxon>
        <taxon>Alphaproteobacteria</taxon>
        <taxon>Hyphomicrobiales</taxon>
        <taxon>Hyphomicrobiaceae</taxon>
        <taxon>Filomicrobium</taxon>
    </lineage>
</organism>
<dbReference type="NCBIfam" id="TIGR04557">
    <property type="entry name" value="fuse_rel_SoxYZ"/>
    <property type="match status" value="1"/>
</dbReference>
<evidence type="ECO:0000256" key="1">
    <source>
        <dbReference type="SAM" id="SignalP"/>
    </source>
</evidence>
<reference evidence="5" key="1">
    <citation type="submission" date="2015-02" db="EMBL/GenBank/DDBJ databases">
        <authorList>
            <person name="Chooi Y.-H."/>
        </authorList>
    </citation>
    <scope>NUCLEOTIDE SEQUENCE [LARGE SCALE GENOMIC DNA]</scope>
    <source>
        <strain evidence="5">strain Y</strain>
    </source>
</reference>
<proteinExistence type="predicted"/>
<protein>
    <submittedName>
        <fullName evidence="4">Sulfur oxidation protein SoxZ</fullName>
    </submittedName>
</protein>
<keyword evidence="5" id="KW-1185">Reference proteome</keyword>
<dbReference type="Gene3D" id="2.60.40.2470">
    <property type="entry name" value="SoxY domain"/>
    <property type="match status" value="1"/>
</dbReference>
<evidence type="ECO:0000259" key="3">
    <source>
        <dbReference type="Pfam" id="PF13501"/>
    </source>
</evidence>
<dbReference type="AlphaFoldDB" id="A0A0D6JAW4"/>
<dbReference type="KEGG" id="fiy:BN1229_v1_0562"/>
<dbReference type="InterPro" id="IPR032711">
    <property type="entry name" value="SoxY"/>
</dbReference>
<evidence type="ECO:0000313" key="4">
    <source>
        <dbReference type="EMBL" id="CPR15916.1"/>
    </source>
</evidence>
<dbReference type="Proteomes" id="UP000033187">
    <property type="component" value="Chromosome 1"/>
</dbReference>
<accession>A0A0D6JAW4</accession>
<feature type="chain" id="PRO_5002306058" evidence="1">
    <location>
        <begin position="29"/>
        <end position="272"/>
    </location>
</feature>
<evidence type="ECO:0000313" key="5">
    <source>
        <dbReference type="Proteomes" id="UP000033187"/>
    </source>
</evidence>
<dbReference type="InterPro" id="IPR038162">
    <property type="entry name" value="SoxY_sf"/>
</dbReference>
<dbReference type="InterPro" id="IPR013783">
    <property type="entry name" value="Ig-like_fold"/>
</dbReference>
<sequence length="272" mass="29481">MWLTKGLHLGVVTALALSFTVLSPAVRADDENLWPSIKKELYGSDRSISEEDGTVKLDAPYRAEDAAIVPLTITMPATIAPDVKSLTLVIDKNPAPVVASFKFGEGAGLGERKISTRVRVDMYSNVRAIIETQDGKLHMTTKFVKAAGGCSAPALKDMDAALANIGKMKLRSFKPDDTTKLAREAQVMVRHPNYSGMQMNQLTGLYIPAKYLDHMVVRKGDKLIFEMEGGISLSENPNIRFTYAASADGPLSVTARDTDGKVFTTQTEAKGS</sequence>
<dbReference type="SUPFAM" id="SSF81296">
    <property type="entry name" value="E set domains"/>
    <property type="match status" value="1"/>
</dbReference>
<name>A0A0D6JAW4_9HYPH</name>
<feature type="domain" description="Ig-like SoxY" evidence="3">
    <location>
        <begin position="39"/>
        <end position="150"/>
    </location>
</feature>
<dbReference type="Gene3D" id="2.60.40.10">
    <property type="entry name" value="Immunoglobulins"/>
    <property type="match status" value="1"/>
</dbReference>
<feature type="domain" description="Sulphur oxidation protein SoxZ" evidence="2">
    <location>
        <begin position="183"/>
        <end position="267"/>
    </location>
</feature>
<dbReference type="KEGG" id="fil:BN1229_v1_0560"/>